<dbReference type="GO" id="GO:0006633">
    <property type="term" value="P:fatty acid biosynthetic process"/>
    <property type="evidence" value="ECO:0007669"/>
    <property type="project" value="UniProtKB-KW"/>
</dbReference>
<keyword evidence="10 12" id="KW-0472">Membrane</keyword>
<gene>
    <name evidence="14" type="ORF">A3J59_02870</name>
</gene>
<evidence type="ECO:0000256" key="5">
    <source>
        <dbReference type="ARBA" id="ARBA00022832"/>
    </source>
</evidence>
<dbReference type="CDD" id="cd03505">
    <property type="entry name" value="Delta9-FADS-like"/>
    <property type="match status" value="1"/>
</dbReference>
<dbReference type="GO" id="GO:0016717">
    <property type="term" value="F:oxidoreductase activity, acting on paired donors, with oxidation of a pair of donors resulting in the reduction of molecular oxygen to two molecules of water"/>
    <property type="evidence" value="ECO:0007669"/>
    <property type="project" value="InterPro"/>
</dbReference>
<dbReference type="InterPro" id="IPR005804">
    <property type="entry name" value="FA_desaturase_dom"/>
</dbReference>
<keyword evidence="9" id="KW-0443">Lipid metabolism</keyword>
<reference evidence="14 15" key="1">
    <citation type="journal article" date="2016" name="Nat. Commun.">
        <title>Thousands of microbial genomes shed light on interconnected biogeochemical processes in an aquifer system.</title>
        <authorList>
            <person name="Anantharaman K."/>
            <person name="Brown C.T."/>
            <person name="Hug L.A."/>
            <person name="Sharon I."/>
            <person name="Castelle C.J."/>
            <person name="Probst A.J."/>
            <person name="Thomas B.C."/>
            <person name="Singh A."/>
            <person name="Wilkins M.J."/>
            <person name="Karaoz U."/>
            <person name="Brodie E.L."/>
            <person name="Williams K.H."/>
            <person name="Hubbard S.S."/>
            <person name="Banfield J.F."/>
        </authorList>
    </citation>
    <scope>NUCLEOTIDE SEQUENCE [LARGE SCALE GENOMIC DNA]</scope>
</reference>
<feature type="transmembrane region" description="Helical" evidence="12">
    <location>
        <begin position="124"/>
        <end position="143"/>
    </location>
</feature>
<evidence type="ECO:0000256" key="1">
    <source>
        <dbReference type="ARBA" id="ARBA00004141"/>
    </source>
</evidence>
<keyword evidence="3" id="KW-0444">Lipid biosynthesis</keyword>
<dbReference type="PANTHER" id="PTHR11351">
    <property type="entry name" value="ACYL-COA DESATURASE"/>
    <property type="match status" value="1"/>
</dbReference>
<feature type="transmembrane region" description="Helical" evidence="12">
    <location>
        <begin position="192"/>
        <end position="218"/>
    </location>
</feature>
<evidence type="ECO:0000256" key="11">
    <source>
        <dbReference type="ARBA" id="ARBA00023160"/>
    </source>
</evidence>
<organism evidence="14 15">
    <name type="scientific">Candidatus Buchananbacteria bacterium RIFCSPHIGHO2_02_FULL_56_16</name>
    <dbReference type="NCBI Taxonomy" id="1797542"/>
    <lineage>
        <taxon>Bacteria</taxon>
        <taxon>Candidatus Buchananiibacteriota</taxon>
    </lineage>
</organism>
<feature type="domain" description="Fatty acid desaturase" evidence="13">
    <location>
        <begin position="47"/>
        <end position="269"/>
    </location>
</feature>
<proteinExistence type="inferred from homology"/>
<feature type="transmembrane region" description="Helical" evidence="12">
    <location>
        <begin position="164"/>
        <end position="186"/>
    </location>
</feature>
<evidence type="ECO:0000256" key="3">
    <source>
        <dbReference type="ARBA" id="ARBA00022516"/>
    </source>
</evidence>
<evidence type="ECO:0000256" key="4">
    <source>
        <dbReference type="ARBA" id="ARBA00022692"/>
    </source>
</evidence>
<evidence type="ECO:0000256" key="9">
    <source>
        <dbReference type="ARBA" id="ARBA00023098"/>
    </source>
</evidence>
<comment type="caution">
    <text evidence="14">The sequence shown here is derived from an EMBL/GenBank/DDBJ whole genome shotgun (WGS) entry which is preliminary data.</text>
</comment>
<comment type="subcellular location">
    <subcellularLocation>
        <location evidence="1">Membrane</location>
        <topology evidence="1">Multi-pass membrane protein</topology>
    </subcellularLocation>
</comment>
<evidence type="ECO:0000256" key="12">
    <source>
        <dbReference type="SAM" id="Phobius"/>
    </source>
</evidence>
<evidence type="ECO:0000313" key="15">
    <source>
        <dbReference type="Proteomes" id="UP000177310"/>
    </source>
</evidence>
<protein>
    <recommendedName>
        <fullName evidence="13">Fatty acid desaturase domain-containing protein</fullName>
    </recommendedName>
</protein>
<dbReference type="InterPro" id="IPR015876">
    <property type="entry name" value="Acyl-CoA_DS"/>
</dbReference>
<dbReference type="Proteomes" id="UP000177310">
    <property type="component" value="Unassembled WGS sequence"/>
</dbReference>
<dbReference type="EMBL" id="MHIL01000022">
    <property type="protein sequence ID" value="OGY51197.1"/>
    <property type="molecule type" value="Genomic_DNA"/>
</dbReference>
<evidence type="ECO:0000259" key="13">
    <source>
        <dbReference type="Pfam" id="PF00487"/>
    </source>
</evidence>
<accession>A0A1G1YI87</accession>
<dbReference type="PANTHER" id="PTHR11351:SF31">
    <property type="entry name" value="DESATURASE 1, ISOFORM A-RELATED"/>
    <property type="match status" value="1"/>
</dbReference>
<evidence type="ECO:0000256" key="2">
    <source>
        <dbReference type="ARBA" id="ARBA00008749"/>
    </source>
</evidence>
<evidence type="ECO:0000256" key="10">
    <source>
        <dbReference type="ARBA" id="ARBA00023136"/>
    </source>
</evidence>
<comment type="similarity">
    <text evidence="2">Belongs to the fatty acid desaturase type 2 family.</text>
</comment>
<keyword evidence="5" id="KW-0276">Fatty acid metabolism</keyword>
<keyword evidence="11" id="KW-0275">Fatty acid biosynthesis</keyword>
<evidence type="ECO:0000313" key="14">
    <source>
        <dbReference type="EMBL" id="OGY51197.1"/>
    </source>
</evidence>
<evidence type="ECO:0000256" key="7">
    <source>
        <dbReference type="ARBA" id="ARBA00023002"/>
    </source>
</evidence>
<dbReference type="Pfam" id="PF00487">
    <property type="entry name" value="FA_desaturase"/>
    <property type="match status" value="1"/>
</dbReference>
<keyword evidence="8" id="KW-0408">Iron</keyword>
<dbReference type="PRINTS" id="PR00075">
    <property type="entry name" value="FACDDSATRASE"/>
</dbReference>
<keyword evidence="6 12" id="KW-1133">Transmembrane helix</keyword>
<keyword evidence="4 12" id="KW-0812">Transmembrane</keyword>
<dbReference type="GO" id="GO:0016020">
    <property type="term" value="C:membrane"/>
    <property type="evidence" value="ECO:0007669"/>
    <property type="project" value="UniProtKB-SubCell"/>
</dbReference>
<sequence length="302" mass="34963">MRVMQKSVEEIDKRVDWWAVLFMIGAHVAAVAGIIKLGLDWWMGASVWFSFVVMVVTFSVRTLSISDSFHRYFWHQSYAFNQRFLRPLQFAFAFVGTTAAQRGPVWWAYMHGLHHANSDREGDVHSPVISGFWYAHIGWIFMLRNKQIDWQSMRRWAKFPELVWLEKYYVLPPIMLATTCFLLGGLQAQERFFSGAFTTVLVGFFLSTVILYHLTYAVNSLGHLRGYRRYPTKDHSCNRLVLAFLTAGEFLHNNHHHCPGSASFGVTWYEKIADWGYLGLWLLWRIGVITHLKVASQDAAAT</sequence>
<feature type="transmembrane region" description="Helical" evidence="12">
    <location>
        <begin position="41"/>
        <end position="63"/>
    </location>
</feature>
<feature type="transmembrane region" description="Helical" evidence="12">
    <location>
        <begin position="84"/>
        <end position="104"/>
    </location>
</feature>
<evidence type="ECO:0000256" key="6">
    <source>
        <dbReference type="ARBA" id="ARBA00022989"/>
    </source>
</evidence>
<name>A0A1G1YI87_9BACT</name>
<feature type="transmembrane region" description="Helical" evidence="12">
    <location>
        <begin position="15"/>
        <end position="35"/>
    </location>
</feature>
<evidence type="ECO:0000256" key="8">
    <source>
        <dbReference type="ARBA" id="ARBA00023004"/>
    </source>
</evidence>
<keyword evidence="7" id="KW-0560">Oxidoreductase</keyword>
<dbReference type="STRING" id="1797542.A3J59_02870"/>
<dbReference type="AlphaFoldDB" id="A0A1G1YI87"/>